<reference evidence="2 3" key="1">
    <citation type="submission" date="2018-09" db="EMBL/GenBank/DDBJ databases">
        <title>Paenibacillus aracenensis nov. sp. isolated from a cave in southern Spain.</title>
        <authorList>
            <person name="Jurado V."/>
            <person name="Gutierrez-Patricio S."/>
            <person name="Gonzalez-Pimentel J.L."/>
            <person name="Miller A.Z."/>
            <person name="Laiz L."/>
            <person name="Saiz-Jimenez C."/>
        </authorList>
    </citation>
    <scope>NUCLEOTIDE SEQUENCE [LARGE SCALE GENOMIC DNA]</scope>
    <source>
        <strain evidence="2 3">DSM 22867</strain>
    </source>
</reference>
<evidence type="ECO:0000313" key="2">
    <source>
        <dbReference type="EMBL" id="RIX50862.1"/>
    </source>
</evidence>
<dbReference type="GO" id="GO:0016020">
    <property type="term" value="C:membrane"/>
    <property type="evidence" value="ECO:0007669"/>
    <property type="project" value="TreeGrafter"/>
</dbReference>
<feature type="domain" description="AB hydrolase-1" evidence="1">
    <location>
        <begin position="39"/>
        <end position="261"/>
    </location>
</feature>
<dbReference type="PANTHER" id="PTHR43798:SF20">
    <property type="entry name" value="2-SUCCINYL-6-HYDROXY-2,4-CYCLOHEXADIENE-1-CARBOXYLATE SYNTHASE-RELATED"/>
    <property type="match status" value="1"/>
</dbReference>
<dbReference type="InterPro" id="IPR050266">
    <property type="entry name" value="AB_hydrolase_sf"/>
</dbReference>
<keyword evidence="2" id="KW-0378">Hydrolase</keyword>
<dbReference type="Pfam" id="PF00561">
    <property type="entry name" value="Abhydrolase_1"/>
    <property type="match status" value="1"/>
</dbReference>
<evidence type="ECO:0000313" key="3">
    <source>
        <dbReference type="Proteomes" id="UP000266482"/>
    </source>
</evidence>
<dbReference type="Proteomes" id="UP000266482">
    <property type="component" value="Unassembled WGS sequence"/>
</dbReference>
<dbReference type="InterPro" id="IPR000073">
    <property type="entry name" value="AB_hydrolase_1"/>
</dbReference>
<name>A0A3A1UUK6_9BACL</name>
<dbReference type="GO" id="GO:0016787">
    <property type="term" value="F:hydrolase activity"/>
    <property type="evidence" value="ECO:0007669"/>
    <property type="project" value="UniProtKB-KW"/>
</dbReference>
<accession>A0A3A1UUK6</accession>
<dbReference type="InterPro" id="IPR029058">
    <property type="entry name" value="AB_hydrolase_fold"/>
</dbReference>
<dbReference type="RefSeq" id="WP_119601587.1">
    <property type="nucleotide sequence ID" value="NZ_QXQA01000013.1"/>
</dbReference>
<dbReference type="PRINTS" id="PR00111">
    <property type="entry name" value="ABHYDROLASE"/>
</dbReference>
<gene>
    <name evidence="2" type="ORF">D3P08_19410</name>
</gene>
<dbReference type="SUPFAM" id="SSF53474">
    <property type="entry name" value="alpha/beta-Hydrolases"/>
    <property type="match status" value="1"/>
</dbReference>
<evidence type="ECO:0000259" key="1">
    <source>
        <dbReference type="Pfam" id="PF00561"/>
    </source>
</evidence>
<keyword evidence="3" id="KW-1185">Reference proteome</keyword>
<comment type="caution">
    <text evidence="2">The sequence shown here is derived from an EMBL/GenBank/DDBJ whole genome shotgun (WGS) entry which is preliminary data.</text>
</comment>
<organism evidence="2 3">
    <name type="scientific">Paenibacillus nanensis</name>
    <dbReference type="NCBI Taxonomy" id="393251"/>
    <lineage>
        <taxon>Bacteria</taxon>
        <taxon>Bacillati</taxon>
        <taxon>Bacillota</taxon>
        <taxon>Bacilli</taxon>
        <taxon>Bacillales</taxon>
        <taxon>Paenibacillaceae</taxon>
        <taxon>Paenibacillus</taxon>
    </lineage>
</organism>
<proteinExistence type="predicted"/>
<dbReference type="Gene3D" id="3.40.50.1820">
    <property type="entry name" value="alpha/beta hydrolase"/>
    <property type="match status" value="1"/>
</dbReference>
<dbReference type="OrthoDB" id="252464at2"/>
<dbReference type="PANTHER" id="PTHR43798">
    <property type="entry name" value="MONOACYLGLYCEROL LIPASE"/>
    <property type="match status" value="1"/>
</dbReference>
<dbReference type="AlphaFoldDB" id="A0A3A1UUK6"/>
<dbReference type="EMBL" id="QXQA01000013">
    <property type="protein sequence ID" value="RIX50862.1"/>
    <property type="molecule type" value="Genomic_DNA"/>
</dbReference>
<protein>
    <submittedName>
        <fullName evidence="2">Alpha/beta hydrolase</fullName>
    </submittedName>
</protein>
<sequence length="280" mass="30186">MEQNVDGKRVTIAQEEVTLPSGVKLAYFDSKESHGLHTALVLLHGYCGSSAYWEKIVDEMAASIRIIAPDARGHGASSSPEDPTYTMEMFAEDLAGLLDALGIKKAIVLGHSLGGYITLAFAERYPDRLDAFGLIHSSPLPDSETAKENRDKAVAAIEADGVGKFVDGLIPKLFAQDRLDDMEPELRRCKSIGYATSKHGAMATARGMKARPDRRSVIRESQLPVLLVAGAQDGIIPTVNTFVAIGGNTTKVELEQAGHMSMQECSVQLAEELASFVRSI</sequence>